<dbReference type="AlphaFoldDB" id="A0A5J5F6J2"/>
<dbReference type="InParanoid" id="A0A5J5F6J2"/>
<comment type="similarity">
    <text evidence="2">Belongs to the mago nashi family.</text>
</comment>
<reference evidence="5 6" key="1">
    <citation type="submission" date="2019-09" db="EMBL/GenBank/DDBJ databases">
        <title>Draft genome of the ectomycorrhizal ascomycete Sphaerosporella brunnea.</title>
        <authorList>
            <consortium name="DOE Joint Genome Institute"/>
            <person name="Benucci G.M."/>
            <person name="Marozzi G."/>
            <person name="Antonielli L."/>
            <person name="Sanchez S."/>
            <person name="Marco P."/>
            <person name="Wang X."/>
            <person name="Falini L.B."/>
            <person name="Barry K."/>
            <person name="Haridas S."/>
            <person name="Lipzen A."/>
            <person name="Labutti K."/>
            <person name="Grigoriev I.V."/>
            <person name="Murat C."/>
            <person name="Martin F."/>
            <person name="Albertini E."/>
            <person name="Donnini D."/>
            <person name="Bonito G."/>
        </authorList>
    </citation>
    <scope>NUCLEOTIDE SEQUENCE [LARGE SCALE GENOMIC DNA]</scope>
    <source>
        <strain evidence="5 6">Sb_GMNB300</strain>
    </source>
</reference>
<evidence type="ECO:0000256" key="4">
    <source>
        <dbReference type="SAM" id="MobiDB-lite"/>
    </source>
</evidence>
<evidence type="ECO:0000313" key="5">
    <source>
        <dbReference type="EMBL" id="KAA8912197.1"/>
    </source>
</evidence>
<dbReference type="PANTHER" id="PTHR12638">
    <property type="entry name" value="PROTEIN MAGO NASHI HOMOLOG"/>
    <property type="match status" value="1"/>
</dbReference>
<evidence type="ECO:0000256" key="1">
    <source>
        <dbReference type="ARBA" id="ARBA00004123"/>
    </source>
</evidence>
<keyword evidence="3" id="KW-0539">Nucleus</keyword>
<dbReference type="InterPro" id="IPR004023">
    <property type="entry name" value="Mago_nashi"/>
</dbReference>
<comment type="caution">
    <text evidence="5">The sequence shown here is derived from an EMBL/GenBank/DDBJ whole genome shotgun (WGS) entry which is preliminary data.</text>
</comment>
<gene>
    <name evidence="5" type="ORF">FN846DRAFT_903699</name>
</gene>
<dbReference type="Gene3D" id="3.30.1560.10">
    <property type="entry name" value="Mago nashi"/>
    <property type="match status" value="1"/>
</dbReference>
<dbReference type="Proteomes" id="UP000326924">
    <property type="component" value="Unassembled WGS sequence"/>
</dbReference>
<name>A0A5J5F6J2_9PEZI</name>
<comment type="subcellular location">
    <subcellularLocation>
        <location evidence="1">Nucleus</location>
    </subcellularLocation>
</comment>
<feature type="region of interest" description="Disordered" evidence="4">
    <location>
        <begin position="117"/>
        <end position="136"/>
    </location>
</feature>
<dbReference type="GO" id="GO:0008380">
    <property type="term" value="P:RNA splicing"/>
    <property type="evidence" value="ECO:0007669"/>
    <property type="project" value="InterPro"/>
</dbReference>
<evidence type="ECO:0000256" key="2">
    <source>
        <dbReference type="ARBA" id="ARBA00009270"/>
    </source>
</evidence>
<organism evidence="5 6">
    <name type="scientific">Sphaerosporella brunnea</name>
    <dbReference type="NCBI Taxonomy" id="1250544"/>
    <lineage>
        <taxon>Eukaryota</taxon>
        <taxon>Fungi</taxon>
        <taxon>Dikarya</taxon>
        <taxon>Ascomycota</taxon>
        <taxon>Pezizomycotina</taxon>
        <taxon>Pezizomycetes</taxon>
        <taxon>Pezizales</taxon>
        <taxon>Pyronemataceae</taxon>
        <taxon>Sphaerosporella</taxon>
    </lineage>
</organism>
<dbReference type="OrthoDB" id="6495301at2759"/>
<accession>A0A5J5F6J2</accession>
<dbReference type="EMBL" id="VXIS01000026">
    <property type="protein sequence ID" value="KAA8912197.1"/>
    <property type="molecule type" value="Genomic_DNA"/>
</dbReference>
<evidence type="ECO:0000313" key="6">
    <source>
        <dbReference type="Proteomes" id="UP000326924"/>
    </source>
</evidence>
<protein>
    <submittedName>
        <fullName evidence="5">Mago nashi protein</fullName>
    </submittedName>
</protein>
<dbReference type="SUPFAM" id="SSF89817">
    <property type="entry name" value="Mago nashi protein"/>
    <property type="match status" value="1"/>
</dbReference>
<keyword evidence="6" id="KW-1185">Reference proteome</keyword>
<dbReference type="PANTHER" id="PTHR12638:SF0">
    <property type="entry name" value="MAGO HOMOLOG, EXON JUNCTION COMPLEX SUBUNIT-RELATED"/>
    <property type="match status" value="1"/>
</dbReference>
<proteinExistence type="inferred from homology"/>
<dbReference type="Pfam" id="PF02792">
    <property type="entry name" value="Mago_nashi"/>
    <property type="match status" value="1"/>
</dbReference>
<dbReference type="GO" id="GO:0035145">
    <property type="term" value="C:exon-exon junction complex"/>
    <property type="evidence" value="ECO:0007669"/>
    <property type="project" value="InterPro"/>
</dbReference>
<evidence type="ECO:0000256" key="3">
    <source>
        <dbReference type="ARBA" id="ARBA00023242"/>
    </source>
</evidence>
<sequence>MSSQNEQSFRHYYGGHTGEFGHEFLEMDFSLVDDGRMAKACYAPPTPESAVHVSDLLVREIKRIITESEIMKEDDAICPRQGKNGKKTREIRTGDKEISVRRRKLVSVVEMEQSKRPGWPAHDEACFTENSAEDWR</sequence>
<dbReference type="InterPro" id="IPR036605">
    <property type="entry name" value="Mago_nashi_sf"/>
</dbReference>